<dbReference type="InterPro" id="IPR056792">
    <property type="entry name" value="PRC_RimM"/>
</dbReference>
<evidence type="ECO:0000256" key="5">
    <source>
        <dbReference type="HAMAP-Rule" id="MF_00014"/>
    </source>
</evidence>
<proteinExistence type="inferred from homology"/>
<sequence length="188" mass="20341">MGEPPKPSARSSRPPQSRTTAASSSTSSSDALRVGRVGRPHGLDGSFYVVEPDAQLPAGDGVVIVEGVARRIVRRSGTTERPILRFEGASSRDDALALRGAELTVPRDETMLKEGEYWASDFEGCAVVDGDVSVGFVRRMSALPSVEVLEVDRIDGSELLVPLVRDCIRSIDLESRRIDIDMAFLGER</sequence>
<evidence type="ECO:0000256" key="2">
    <source>
        <dbReference type="ARBA" id="ARBA00022517"/>
    </source>
</evidence>
<dbReference type="InterPro" id="IPR002676">
    <property type="entry name" value="RimM_N"/>
</dbReference>
<evidence type="ECO:0000313" key="9">
    <source>
        <dbReference type="EMBL" id="MDA0167220.1"/>
    </source>
</evidence>
<accession>A0A9X3S523</accession>
<dbReference type="GO" id="GO:0005840">
    <property type="term" value="C:ribosome"/>
    <property type="evidence" value="ECO:0007669"/>
    <property type="project" value="InterPro"/>
</dbReference>
<feature type="domain" description="Ribosome maturation factor RimM PRC barrel" evidence="8">
    <location>
        <begin position="120"/>
        <end position="181"/>
    </location>
</feature>
<dbReference type="PANTHER" id="PTHR33692">
    <property type="entry name" value="RIBOSOME MATURATION FACTOR RIMM"/>
    <property type="match status" value="1"/>
</dbReference>
<dbReference type="SUPFAM" id="SSF50346">
    <property type="entry name" value="PRC-barrel domain"/>
    <property type="match status" value="1"/>
</dbReference>
<dbReference type="PANTHER" id="PTHR33692:SF1">
    <property type="entry name" value="RIBOSOME MATURATION FACTOR RIMM"/>
    <property type="match status" value="1"/>
</dbReference>
<dbReference type="SUPFAM" id="SSF50447">
    <property type="entry name" value="Translation proteins"/>
    <property type="match status" value="1"/>
</dbReference>
<dbReference type="Pfam" id="PF24986">
    <property type="entry name" value="PRC_RimM"/>
    <property type="match status" value="1"/>
</dbReference>
<dbReference type="Gene3D" id="2.30.30.240">
    <property type="entry name" value="PRC-barrel domain"/>
    <property type="match status" value="1"/>
</dbReference>
<feature type="region of interest" description="Disordered" evidence="6">
    <location>
        <begin position="1"/>
        <end position="36"/>
    </location>
</feature>
<dbReference type="GO" id="GO:0005737">
    <property type="term" value="C:cytoplasm"/>
    <property type="evidence" value="ECO:0007669"/>
    <property type="project" value="UniProtKB-SubCell"/>
</dbReference>
<reference evidence="9" key="1">
    <citation type="submission" date="2022-10" db="EMBL/GenBank/DDBJ databases">
        <title>The WGS of Solirubrobacter ginsenosidimutans DSM 21036.</title>
        <authorList>
            <person name="Jiang Z."/>
        </authorList>
    </citation>
    <scope>NUCLEOTIDE SEQUENCE</scope>
    <source>
        <strain evidence="9">DSM 21036</strain>
    </source>
</reference>
<comment type="subcellular location">
    <subcellularLocation>
        <location evidence="5">Cytoplasm</location>
    </subcellularLocation>
</comment>
<feature type="compositionally biased region" description="Low complexity" evidence="6">
    <location>
        <begin position="8"/>
        <end position="31"/>
    </location>
</feature>
<dbReference type="RefSeq" id="WP_270046470.1">
    <property type="nucleotide sequence ID" value="NZ_JAPDOD010000093.1"/>
</dbReference>
<dbReference type="InterPro" id="IPR036976">
    <property type="entry name" value="RimM_N_sf"/>
</dbReference>
<dbReference type="AlphaFoldDB" id="A0A9X3S523"/>
<comment type="similarity">
    <text evidence="5">Belongs to the RimM family.</text>
</comment>
<evidence type="ECO:0000259" key="7">
    <source>
        <dbReference type="Pfam" id="PF01782"/>
    </source>
</evidence>
<organism evidence="9 10">
    <name type="scientific">Solirubrobacter ginsenosidimutans</name>
    <dbReference type="NCBI Taxonomy" id="490573"/>
    <lineage>
        <taxon>Bacteria</taxon>
        <taxon>Bacillati</taxon>
        <taxon>Actinomycetota</taxon>
        <taxon>Thermoleophilia</taxon>
        <taxon>Solirubrobacterales</taxon>
        <taxon>Solirubrobacteraceae</taxon>
        <taxon>Solirubrobacter</taxon>
    </lineage>
</organism>
<name>A0A9X3S523_9ACTN</name>
<dbReference type="Gene3D" id="2.40.30.60">
    <property type="entry name" value="RimM"/>
    <property type="match status" value="1"/>
</dbReference>
<dbReference type="GO" id="GO:0043022">
    <property type="term" value="F:ribosome binding"/>
    <property type="evidence" value="ECO:0007669"/>
    <property type="project" value="InterPro"/>
</dbReference>
<comment type="function">
    <text evidence="5">An accessory protein needed during the final step in the assembly of 30S ribosomal subunit, possibly for assembly of the head region. Essential for efficient processing of 16S rRNA. May be needed both before and after RbfA during the maturation of 16S rRNA. It has affinity for free ribosomal 30S subunits but not for 70S ribosomes.</text>
</comment>
<dbReference type="EMBL" id="JAPDOD010000093">
    <property type="protein sequence ID" value="MDA0167220.1"/>
    <property type="molecule type" value="Genomic_DNA"/>
</dbReference>
<comment type="domain">
    <text evidence="5">The PRC barrel domain binds ribosomal protein uS19.</text>
</comment>
<comment type="subunit">
    <text evidence="5">Binds ribosomal protein uS19.</text>
</comment>
<keyword evidence="4 5" id="KW-0143">Chaperone</keyword>
<dbReference type="Pfam" id="PF01782">
    <property type="entry name" value="RimM"/>
    <property type="match status" value="1"/>
</dbReference>
<dbReference type="Proteomes" id="UP001149140">
    <property type="component" value="Unassembled WGS sequence"/>
</dbReference>
<comment type="caution">
    <text evidence="9">The sequence shown here is derived from an EMBL/GenBank/DDBJ whole genome shotgun (WGS) entry which is preliminary data.</text>
</comment>
<evidence type="ECO:0000313" key="10">
    <source>
        <dbReference type="Proteomes" id="UP001149140"/>
    </source>
</evidence>
<evidence type="ECO:0000256" key="1">
    <source>
        <dbReference type="ARBA" id="ARBA00022490"/>
    </source>
</evidence>
<evidence type="ECO:0000256" key="4">
    <source>
        <dbReference type="ARBA" id="ARBA00023186"/>
    </source>
</evidence>
<dbReference type="InterPro" id="IPR011033">
    <property type="entry name" value="PRC_barrel-like_sf"/>
</dbReference>
<feature type="domain" description="RimM N-terminal" evidence="7">
    <location>
        <begin position="34"/>
        <end position="109"/>
    </location>
</feature>
<evidence type="ECO:0000259" key="8">
    <source>
        <dbReference type="Pfam" id="PF24986"/>
    </source>
</evidence>
<evidence type="ECO:0000256" key="6">
    <source>
        <dbReference type="SAM" id="MobiDB-lite"/>
    </source>
</evidence>
<keyword evidence="3 5" id="KW-0698">rRNA processing</keyword>
<keyword evidence="2 5" id="KW-0690">Ribosome biogenesis</keyword>
<dbReference type="NCBIfam" id="TIGR02273">
    <property type="entry name" value="16S_RimM"/>
    <property type="match status" value="1"/>
</dbReference>
<dbReference type="InterPro" id="IPR011961">
    <property type="entry name" value="RimM"/>
</dbReference>
<protein>
    <recommendedName>
        <fullName evidence="5">Ribosome maturation factor RimM</fullName>
    </recommendedName>
</protein>
<dbReference type="GO" id="GO:0006364">
    <property type="term" value="P:rRNA processing"/>
    <property type="evidence" value="ECO:0007669"/>
    <property type="project" value="UniProtKB-UniRule"/>
</dbReference>
<dbReference type="HAMAP" id="MF_00014">
    <property type="entry name" value="Ribosome_mat_RimM"/>
    <property type="match status" value="1"/>
</dbReference>
<dbReference type="InterPro" id="IPR009000">
    <property type="entry name" value="Transl_B-barrel_sf"/>
</dbReference>
<keyword evidence="10" id="KW-1185">Reference proteome</keyword>
<keyword evidence="1 5" id="KW-0963">Cytoplasm</keyword>
<dbReference type="GO" id="GO:0042274">
    <property type="term" value="P:ribosomal small subunit biogenesis"/>
    <property type="evidence" value="ECO:0007669"/>
    <property type="project" value="UniProtKB-UniRule"/>
</dbReference>
<evidence type="ECO:0000256" key="3">
    <source>
        <dbReference type="ARBA" id="ARBA00022552"/>
    </source>
</evidence>
<gene>
    <name evidence="5 9" type="primary">rimM</name>
    <name evidence="9" type="ORF">OM076_43570</name>
</gene>